<keyword evidence="9 14" id="KW-0472">Membrane</keyword>
<evidence type="ECO:0000256" key="9">
    <source>
        <dbReference type="ARBA" id="ARBA00023136"/>
    </source>
</evidence>
<dbReference type="GO" id="GO:0005975">
    <property type="term" value="P:carbohydrate metabolic process"/>
    <property type="evidence" value="ECO:0007669"/>
    <property type="project" value="InterPro"/>
</dbReference>
<evidence type="ECO:0000256" key="5">
    <source>
        <dbReference type="ARBA" id="ARBA00022737"/>
    </source>
</evidence>
<evidence type="ECO:0000256" key="11">
    <source>
        <dbReference type="ARBA" id="ARBA00023180"/>
    </source>
</evidence>
<evidence type="ECO:0000256" key="2">
    <source>
        <dbReference type="ARBA" id="ARBA00007806"/>
    </source>
</evidence>
<comment type="similarity">
    <text evidence="2">Belongs to the glycosyl hydrolase 31 family.</text>
</comment>
<dbReference type="GO" id="GO:0012505">
    <property type="term" value="C:endomembrane system"/>
    <property type="evidence" value="ECO:0007669"/>
    <property type="project" value="UniProtKB-ARBA"/>
</dbReference>
<dbReference type="AlphaFoldDB" id="A0A8C4VW43"/>
<evidence type="ECO:0000256" key="3">
    <source>
        <dbReference type="ARBA" id="ARBA00022641"/>
    </source>
</evidence>
<evidence type="ECO:0000256" key="4">
    <source>
        <dbReference type="ARBA" id="ARBA00022692"/>
    </source>
</evidence>
<dbReference type="SUPFAM" id="SSF51445">
    <property type="entry name" value="(Trans)glycosidases"/>
    <property type="match status" value="2"/>
</dbReference>
<dbReference type="SUPFAM" id="SSF51011">
    <property type="entry name" value="Glycosyl hydrolase domain"/>
    <property type="match status" value="2"/>
</dbReference>
<dbReference type="GO" id="GO:0030246">
    <property type="term" value="F:carbohydrate binding"/>
    <property type="evidence" value="ECO:0007669"/>
    <property type="project" value="InterPro"/>
</dbReference>
<evidence type="ECO:0000256" key="10">
    <source>
        <dbReference type="ARBA" id="ARBA00023157"/>
    </source>
</evidence>
<accession>A0A8C4VW43</accession>
<evidence type="ECO:0000313" key="16">
    <source>
        <dbReference type="Ensembl" id="ENSGEVP00005006968.1"/>
    </source>
</evidence>
<dbReference type="GeneTree" id="ENSGT00940000163043"/>
<dbReference type="InterPro" id="IPR000519">
    <property type="entry name" value="P_trefoil_dom"/>
</dbReference>
<dbReference type="SUPFAM" id="SSF74650">
    <property type="entry name" value="Galactose mutarotase-like"/>
    <property type="match status" value="1"/>
</dbReference>
<keyword evidence="4 14" id="KW-0812">Transmembrane</keyword>
<dbReference type="FunFam" id="2.60.40.1760:FF:000001">
    <property type="entry name" value="Maltase-glucoamylase, intestinal"/>
    <property type="match status" value="1"/>
</dbReference>
<dbReference type="Proteomes" id="UP000694390">
    <property type="component" value="Chromosome 9"/>
</dbReference>
<evidence type="ECO:0000256" key="6">
    <source>
        <dbReference type="ARBA" id="ARBA00022801"/>
    </source>
</evidence>
<keyword evidence="11" id="KW-0325">Glycoprotein</keyword>
<dbReference type="Gene3D" id="4.10.110.10">
    <property type="entry name" value="Spasmolytic Protein, domain 1"/>
    <property type="match status" value="1"/>
</dbReference>
<dbReference type="PANTHER" id="PTHR22762">
    <property type="entry name" value="ALPHA-GLUCOSIDASE"/>
    <property type="match status" value="1"/>
</dbReference>
<reference evidence="16" key="1">
    <citation type="submission" date="2019-06" db="EMBL/GenBank/DDBJ databases">
        <title>G10K-VGP Goodes thornscrub tortoise genome, primary haplotype.</title>
        <authorList>
            <person name="Murphy B."/>
            <person name="Edwards T."/>
            <person name="Rhie A."/>
            <person name="Koren S."/>
            <person name="Phillippy A."/>
            <person name="Fedrigo O."/>
            <person name="Haase B."/>
            <person name="Mountcastle J."/>
            <person name="Lewin H."/>
            <person name="Damas J."/>
            <person name="Howe K."/>
            <person name="Formenti G."/>
            <person name="Myers G."/>
            <person name="Durbin R."/>
            <person name="Jarvis E.D."/>
        </authorList>
    </citation>
    <scope>NUCLEOTIDE SEQUENCE [LARGE SCALE GENOMIC DNA]</scope>
</reference>
<dbReference type="InterPro" id="IPR048395">
    <property type="entry name" value="Glyco_hydro_31_C"/>
</dbReference>
<dbReference type="OrthoDB" id="5839090at2759"/>
<name>A0A8C4VW43_9SAUR</name>
<dbReference type="FunFam" id="2.60.40.1180:FF:000001">
    <property type="entry name" value="Maltase-glucoamylase, intestinal"/>
    <property type="match status" value="1"/>
</dbReference>
<organism evidence="16 17">
    <name type="scientific">Gopherus evgoodei</name>
    <name type="common">Goodes thornscrub tortoise</name>
    <dbReference type="NCBI Taxonomy" id="1825980"/>
    <lineage>
        <taxon>Eukaryota</taxon>
        <taxon>Metazoa</taxon>
        <taxon>Chordata</taxon>
        <taxon>Craniata</taxon>
        <taxon>Vertebrata</taxon>
        <taxon>Euteleostomi</taxon>
        <taxon>Archelosauria</taxon>
        <taxon>Testudinata</taxon>
        <taxon>Testudines</taxon>
        <taxon>Cryptodira</taxon>
        <taxon>Durocryptodira</taxon>
        <taxon>Testudinoidea</taxon>
        <taxon>Testudinidae</taxon>
        <taxon>Gopherus</taxon>
    </lineage>
</organism>
<reference evidence="16" key="2">
    <citation type="submission" date="2025-08" db="UniProtKB">
        <authorList>
            <consortium name="Ensembl"/>
        </authorList>
    </citation>
    <scope>IDENTIFICATION</scope>
</reference>
<dbReference type="Pfam" id="PF01055">
    <property type="entry name" value="Glyco_hydro_31_2nd"/>
    <property type="match status" value="2"/>
</dbReference>
<reference evidence="16" key="3">
    <citation type="submission" date="2025-09" db="UniProtKB">
        <authorList>
            <consortium name="Ensembl"/>
        </authorList>
    </citation>
    <scope>IDENTIFICATION</scope>
</reference>
<dbReference type="InterPro" id="IPR011013">
    <property type="entry name" value="Gal_mutarotase_sf_dom"/>
</dbReference>
<dbReference type="Gene3D" id="2.60.40.1760">
    <property type="entry name" value="glycosyl hydrolase (family 31)"/>
    <property type="match status" value="1"/>
</dbReference>
<evidence type="ECO:0000256" key="1">
    <source>
        <dbReference type="ARBA" id="ARBA00004167"/>
    </source>
</evidence>
<dbReference type="GO" id="GO:0004558">
    <property type="term" value="F:alpha-1,4-glucosidase activity"/>
    <property type="evidence" value="ECO:0007669"/>
    <property type="project" value="TreeGrafter"/>
</dbReference>
<evidence type="ECO:0000256" key="7">
    <source>
        <dbReference type="ARBA" id="ARBA00022968"/>
    </source>
</evidence>
<keyword evidence="5" id="KW-0677">Repeat</keyword>
<keyword evidence="7" id="KW-0735">Signal-anchor</keyword>
<feature type="transmembrane region" description="Helical" evidence="14">
    <location>
        <begin position="1176"/>
        <end position="1195"/>
    </location>
</feature>
<dbReference type="GO" id="GO:0045177">
    <property type="term" value="C:apical part of cell"/>
    <property type="evidence" value="ECO:0007669"/>
    <property type="project" value="UniProtKB-ARBA"/>
</dbReference>
<keyword evidence="6" id="KW-0378">Hydrolase</keyword>
<comment type="subcellular location">
    <subcellularLocation>
        <location evidence="1">Membrane</location>
        <topology evidence="1">Single-pass membrane protein</topology>
    </subcellularLocation>
</comment>
<keyword evidence="8 14" id="KW-1133">Transmembrane helix</keyword>
<dbReference type="InterPro" id="IPR000322">
    <property type="entry name" value="Glyco_hydro_31_TIM"/>
</dbReference>
<dbReference type="CDD" id="cd00111">
    <property type="entry name" value="Trefoil"/>
    <property type="match status" value="1"/>
</dbReference>
<protein>
    <recommendedName>
        <fullName evidence="13">Maltase</fullName>
    </recommendedName>
</protein>
<dbReference type="Gene3D" id="3.20.20.80">
    <property type="entry name" value="Glycosidases"/>
    <property type="match status" value="2"/>
</dbReference>
<dbReference type="InterPro" id="IPR044913">
    <property type="entry name" value="P_trefoil_dom_sf"/>
</dbReference>
<dbReference type="SUPFAM" id="SSF57492">
    <property type="entry name" value="Trefoil"/>
    <property type="match status" value="1"/>
</dbReference>
<evidence type="ECO:0000256" key="12">
    <source>
        <dbReference type="ARBA" id="ARBA00023295"/>
    </source>
</evidence>
<evidence type="ECO:0000313" key="17">
    <source>
        <dbReference type="Proteomes" id="UP000694390"/>
    </source>
</evidence>
<keyword evidence="12" id="KW-0326">Glycosidase</keyword>
<dbReference type="CDD" id="cd14752">
    <property type="entry name" value="GH31_N"/>
    <property type="match status" value="1"/>
</dbReference>
<dbReference type="InterPro" id="IPR017853">
    <property type="entry name" value="GH"/>
</dbReference>
<proteinExistence type="inferred from homology"/>
<dbReference type="GO" id="GO:0005886">
    <property type="term" value="C:plasma membrane"/>
    <property type="evidence" value="ECO:0007669"/>
    <property type="project" value="UniProtKB-ARBA"/>
</dbReference>
<evidence type="ECO:0000256" key="13">
    <source>
        <dbReference type="ARBA" id="ARBA00041343"/>
    </source>
</evidence>
<dbReference type="InterPro" id="IPR013780">
    <property type="entry name" value="Glyco_hydro_b"/>
</dbReference>
<evidence type="ECO:0000256" key="14">
    <source>
        <dbReference type="SAM" id="Phobius"/>
    </source>
</evidence>
<dbReference type="Pfam" id="PF21365">
    <property type="entry name" value="Glyco_hydro_31_3rd"/>
    <property type="match status" value="2"/>
</dbReference>
<dbReference type="FunFam" id="3.20.20.80:FF:000016">
    <property type="entry name" value="Maltase-glucoamylase, intestinal"/>
    <property type="match status" value="1"/>
</dbReference>
<sequence length="1196" mass="137153">MESQQFLPDGTPVRHYDVHSLYGWSQAQPTYFAVRNATGERGIVITRSTYPSSGRWAGHWLGDNYARWDQLEKSIIGLPNIGADICGFFNDTTYEMCARWMQLGSFYTYSRNHNKGGYKQDPVSFDEKFENISRDILNTRYTLLPYLYTLMHESHVLGSTVTRPLLFEFVEDKNTWDVYKQFLWGPALLISPVLDEGATEVNAYIPSTRWYDYYTVSNLRVKKENECAFWLPFYFCSRQNFMGLTVALDDNEVAQGQLYWDDGVSIGKCDHFCVLEITIVHNGYTDPNNLKFDEIKVLGVDRVPLAVTVKQNGVTVPSLHSVSYSLLHITGLQLELGKPYSVDWSSVVEDNEKFNCYPDSGASEENCTARGCIWEVSRNDLCEILVSLTAMGIVLPLFNTLRLEVKYHDDNMLQFKIYDANNKRYEVPVPLFLPSTPTSTEAGRLYEVTIKNNPFGIQIQRKRTGTIIWDSQVPGFTFSDMFIQISTRLPSQYVYGFGETEHTTFRRDMNWQTWGMFTKDQSPGYKLNSYGFHPFYMGLENDGNAHGVLLLTSNAMDVTFQPTPALTYRTIGGILDFYMVLGPTPELVVQEYTALIGRPVMPPYWSLGFQLCRYGYQNDTEVSDLYEAMKAARIPYDVQYTDIDYMERKLDFTLSPNFAGLPALINRIKEEGMRFIAILDPPISGNETNAYPPFTRGVQDDVFIKWPNSPEIVWAKVWPDYPNVVVNESADLETQIKLYRAYAAFPDFFRNSTAQWWQREIVEFHTNPIIQRRVKLINGAVDGCREPLLNNPPYMHEKGLDLVTLCMESQQFLPDGTPVRHYDVHSLYGWSQAQPTYFAVRNATGERGIVITRSTYPSSGRWAGHWLGDNYARWDQLEKSIIGIMEFGLFGISYIGADICGFFNDTTYEMCARWMQLGSFYTYSRNHNVIGTQRQDPVSFDEKFENISRDILNTRYTLLPYLYTLMHESHVLGSTVTRPLLFEFVEDKNTWDVYKQFLWGPALLISPVLDEVIRGQFQTLPAPLEHINLHIRGGYIIPWQEPGLNTNQSRQNFMGLTVALDDNEVAQGQLYWDDGVSIDTYENGNYFLATFAANQSTVIMSVVHNNFLTNANPLKFGYMNIWGIGNQQITGVTVTYDGQTHTITNFTSNQGNQVGEKIKGFGYNIFSSTVIINPFFLVYTFLYILNLCILMYIPIM</sequence>
<keyword evidence="3" id="KW-0765">Sulfation</keyword>
<evidence type="ECO:0000259" key="15">
    <source>
        <dbReference type="SMART" id="SM00018"/>
    </source>
</evidence>
<dbReference type="Pfam" id="PF13802">
    <property type="entry name" value="Gal_mutarotas_2"/>
    <property type="match status" value="1"/>
</dbReference>
<dbReference type="Pfam" id="PF00088">
    <property type="entry name" value="Trefoil"/>
    <property type="match status" value="1"/>
</dbReference>
<feature type="domain" description="P-type" evidence="15">
    <location>
        <begin position="340"/>
        <end position="382"/>
    </location>
</feature>
<dbReference type="Ensembl" id="ENSGEVT00005007297.1">
    <property type="protein sequence ID" value="ENSGEVP00005006968.1"/>
    <property type="gene ID" value="ENSGEVG00005004901.1"/>
</dbReference>
<keyword evidence="10" id="KW-1015">Disulfide bond</keyword>
<dbReference type="CDD" id="cd06602">
    <property type="entry name" value="GH31_MGAM_SI_GAA"/>
    <property type="match status" value="1"/>
</dbReference>
<evidence type="ECO:0000256" key="8">
    <source>
        <dbReference type="ARBA" id="ARBA00022989"/>
    </source>
</evidence>
<dbReference type="Gene3D" id="2.60.40.1180">
    <property type="entry name" value="Golgi alpha-mannosidase II"/>
    <property type="match status" value="4"/>
</dbReference>
<keyword evidence="17" id="KW-1185">Reference proteome</keyword>
<dbReference type="PANTHER" id="PTHR22762:SF133">
    <property type="entry name" value="P-TYPE DOMAIN-CONTAINING PROTEIN"/>
    <property type="match status" value="1"/>
</dbReference>
<dbReference type="GO" id="GO:0005737">
    <property type="term" value="C:cytoplasm"/>
    <property type="evidence" value="ECO:0007669"/>
    <property type="project" value="UniProtKB-ARBA"/>
</dbReference>
<dbReference type="InterPro" id="IPR025887">
    <property type="entry name" value="Glyco_hydro_31_N_dom"/>
</dbReference>
<dbReference type="FunFam" id="2.60.40.1180:FF:000005">
    <property type="entry name" value="Maltase-glucoamylase, intestinal"/>
    <property type="match status" value="1"/>
</dbReference>
<dbReference type="SMART" id="SM00018">
    <property type="entry name" value="PD"/>
    <property type="match status" value="1"/>
</dbReference>